<reference evidence="5 6" key="1">
    <citation type="submission" date="2016-04" db="EMBL/GenBank/DDBJ databases">
        <title>Complete Genome Sequence of Halotalea alkalilenta IHB B 13600.</title>
        <authorList>
            <person name="Swarnkar M.K."/>
            <person name="Sharma A."/>
            <person name="Kaushal K."/>
            <person name="Soni R."/>
            <person name="Rana S."/>
            <person name="Singh A.K."/>
            <person name="Gulati A."/>
        </authorList>
    </citation>
    <scope>NUCLEOTIDE SEQUENCE [LARGE SCALE GENOMIC DNA]</scope>
    <source>
        <strain evidence="5 6">IHB B 13600</strain>
    </source>
</reference>
<dbReference type="Proteomes" id="UP000077875">
    <property type="component" value="Chromosome"/>
</dbReference>
<dbReference type="EMBL" id="CP015243">
    <property type="protein sequence ID" value="ANF58299.1"/>
    <property type="molecule type" value="Genomic_DNA"/>
</dbReference>
<proteinExistence type="predicted"/>
<name>A0A172YG89_9GAMM</name>
<dbReference type="STRING" id="376489.A5892_13145"/>
<dbReference type="Gene3D" id="3.40.50.2300">
    <property type="match status" value="2"/>
</dbReference>
<evidence type="ECO:0000259" key="4">
    <source>
        <dbReference type="Pfam" id="PF13377"/>
    </source>
</evidence>
<dbReference type="PANTHER" id="PTHR30146">
    <property type="entry name" value="LACI-RELATED TRANSCRIPTIONAL REPRESSOR"/>
    <property type="match status" value="1"/>
</dbReference>
<keyword evidence="1" id="KW-0805">Transcription regulation</keyword>
<dbReference type="GO" id="GO:0000976">
    <property type="term" value="F:transcription cis-regulatory region binding"/>
    <property type="evidence" value="ECO:0007669"/>
    <property type="project" value="TreeGrafter"/>
</dbReference>
<dbReference type="InterPro" id="IPR046335">
    <property type="entry name" value="LacI/GalR-like_sensor"/>
</dbReference>
<evidence type="ECO:0000313" key="6">
    <source>
        <dbReference type="Proteomes" id="UP000077875"/>
    </source>
</evidence>
<keyword evidence="3" id="KW-0804">Transcription</keyword>
<dbReference type="SUPFAM" id="SSF53822">
    <property type="entry name" value="Periplasmic binding protein-like I"/>
    <property type="match status" value="1"/>
</dbReference>
<dbReference type="KEGG" id="haa:A5892_13145"/>
<sequence>MAEVGYVPNLVAGGLAATRTRIVAAIVPYIQHGVFADAVQGLTDGLRQAGYCVLLGSSGGVAKEEETIIRTLLGHRPAGLVIQGANHTDATRALLVKANIPIVEMGTLTDTPVDMCVGYSNREAACGAVGHMIATGCRRIGLVVAPIASNDRHSQRLMGYVDALERVGITHDSSLVATARGFNFNDGCTAVASLLDRHPDLDGLFCASDIWAMSALAECRKRGIQVPAELSVCGFNDQEFSSELSPPLTTVRVPRLEIGAHAAELIIARLSNQPIAARKTDVGFELVLRESTLPAS</sequence>
<dbReference type="InterPro" id="IPR028082">
    <property type="entry name" value="Peripla_BP_I"/>
</dbReference>
<dbReference type="GO" id="GO:0003700">
    <property type="term" value="F:DNA-binding transcription factor activity"/>
    <property type="evidence" value="ECO:0007669"/>
    <property type="project" value="TreeGrafter"/>
</dbReference>
<evidence type="ECO:0000313" key="5">
    <source>
        <dbReference type="EMBL" id="ANF58299.1"/>
    </source>
</evidence>
<dbReference type="AlphaFoldDB" id="A0A172YG89"/>
<evidence type="ECO:0000256" key="1">
    <source>
        <dbReference type="ARBA" id="ARBA00023015"/>
    </source>
</evidence>
<protein>
    <recommendedName>
        <fullName evidence="4">Transcriptional regulator LacI/GalR-like sensor domain-containing protein</fullName>
    </recommendedName>
</protein>
<feature type="domain" description="Transcriptional regulator LacI/GalR-like sensor" evidence="4">
    <location>
        <begin position="129"/>
        <end position="292"/>
    </location>
</feature>
<gene>
    <name evidence="5" type="ORF">A5892_13145</name>
</gene>
<accession>A0A172YG89</accession>
<keyword evidence="6" id="KW-1185">Reference proteome</keyword>
<dbReference type="PANTHER" id="PTHR30146:SF33">
    <property type="entry name" value="TRANSCRIPTIONAL REGULATOR"/>
    <property type="match status" value="1"/>
</dbReference>
<dbReference type="Pfam" id="PF13377">
    <property type="entry name" value="Peripla_BP_3"/>
    <property type="match status" value="1"/>
</dbReference>
<keyword evidence="2" id="KW-0238">DNA-binding</keyword>
<organism evidence="5 6">
    <name type="scientific">Halotalea alkalilenta</name>
    <dbReference type="NCBI Taxonomy" id="376489"/>
    <lineage>
        <taxon>Bacteria</taxon>
        <taxon>Pseudomonadati</taxon>
        <taxon>Pseudomonadota</taxon>
        <taxon>Gammaproteobacteria</taxon>
        <taxon>Oceanospirillales</taxon>
        <taxon>Halomonadaceae</taxon>
        <taxon>Halotalea</taxon>
    </lineage>
</organism>
<evidence type="ECO:0000256" key="3">
    <source>
        <dbReference type="ARBA" id="ARBA00023163"/>
    </source>
</evidence>
<dbReference type="CDD" id="cd01575">
    <property type="entry name" value="PBP1_GntR"/>
    <property type="match status" value="1"/>
</dbReference>
<evidence type="ECO:0000256" key="2">
    <source>
        <dbReference type="ARBA" id="ARBA00023125"/>
    </source>
</evidence>